<dbReference type="EMBL" id="BQFW01000005">
    <property type="protein sequence ID" value="GJJ71648.1"/>
    <property type="molecule type" value="Genomic_DNA"/>
</dbReference>
<protein>
    <recommendedName>
        <fullName evidence="2">Ndc10 domain-containing protein</fullName>
    </recommendedName>
</protein>
<evidence type="ECO:0000256" key="1">
    <source>
        <dbReference type="SAM" id="MobiDB-lite"/>
    </source>
</evidence>
<feature type="compositionally biased region" description="Low complexity" evidence="1">
    <location>
        <begin position="32"/>
        <end position="44"/>
    </location>
</feature>
<feature type="domain" description="Ndc10" evidence="2">
    <location>
        <begin position="483"/>
        <end position="582"/>
    </location>
</feature>
<feature type="region of interest" description="Disordered" evidence="1">
    <location>
        <begin position="32"/>
        <end position="142"/>
    </location>
</feature>
<sequence length="588" mass="66275">MFSSQSHWAARTTQPNVDFNATTTALHALVHATSGSSSSGSSSSAYALPLSEQGEMNENQNERAQAGSSASNAVPQKRKSRSDKGKKRGPRNQQNNDRDLSYSASKGKERAIPQDSSDLSEGEASSRLPKAHMTQRPHRDCMDDIFGGAELVYSQGELDLRTSEAHGSDYESDGSSDSEYDEEDDQTRELRKMETKKRLAVAKLTQSSRESLPEEIMRSQQEIDRERAEDEERAQLEVDDGPVQFIADQELDASDDPLMQGTEDVAARRDYLDDQDFDQQLADMEISALQQAARQGKQQQAKSTQATYGRYQRHWVAWCKRMGYVKPNVLPSRFLLYMTHNVAKHPVDPELPKGIRPLRVSKTKDGYDPDGQLPAPETVMQYVKACFDLFKMQKADPSNKVMFGHPTISLRSPELSSLMKGYVLEYSAQLTSEDTATLNFDSGYDIPELSALMWDGWQHRYHGRTKRKKIVGFRSRLSGSWLHFMMSRGENLRMARLSDIFSHAYEHPKDGHQFTLGVILQMLRGKTNRDGKAAYGSVVRNKDVQICPVGSLALHLLERFLLKKFDPADNSWVDIFLLVGNDERKTDA</sequence>
<feature type="region of interest" description="Disordered" evidence="1">
    <location>
        <begin position="164"/>
        <end position="189"/>
    </location>
</feature>
<dbReference type="InterPro" id="IPR031872">
    <property type="entry name" value="NDC10_II"/>
</dbReference>
<name>A0A9P3LV24_9FUNG</name>
<feature type="compositionally biased region" description="Basic and acidic residues" evidence="1">
    <location>
        <begin position="211"/>
        <end position="235"/>
    </location>
</feature>
<gene>
    <name evidence="3" type="ORF">EMPS_03998</name>
</gene>
<reference evidence="3" key="1">
    <citation type="submission" date="2021-11" db="EMBL/GenBank/DDBJ databases">
        <authorList>
            <person name="Herlambang A."/>
            <person name="Guo Y."/>
            <person name="Takashima Y."/>
            <person name="Nishizawa T."/>
        </authorList>
    </citation>
    <scope>NUCLEOTIDE SEQUENCE</scope>
    <source>
        <strain evidence="3">E1425</strain>
    </source>
</reference>
<organism evidence="3 4">
    <name type="scientific">Entomortierella parvispora</name>
    <dbReference type="NCBI Taxonomy" id="205924"/>
    <lineage>
        <taxon>Eukaryota</taxon>
        <taxon>Fungi</taxon>
        <taxon>Fungi incertae sedis</taxon>
        <taxon>Mucoromycota</taxon>
        <taxon>Mortierellomycotina</taxon>
        <taxon>Mortierellomycetes</taxon>
        <taxon>Mortierellales</taxon>
        <taxon>Mortierellaceae</taxon>
        <taxon>Entomortierella</taxon>
    </lineage>
</organism>
<dbReference type="Pfam" id="PF16787">
    <property type="entry name" value="NDC10_II"/>
    <property type="match status" value="1"/>
</dbReference>
<comment type="caution">
    <text evidence="3">The sequence shown here is derived from an EMBL/GenBank/DDBJ whole genome shotgun (WGS) entry which is preliminary data.</text>
</comment>
<proteinExistence type="predicted"/>
<dbReference type="OrthoDB" id="2436113at2759"/>
<feature type="compositionally biased region" description="Basic and acidic residues" evidence="1">
    <location>
        <begin position="96"/>
        <end position="112"/>
    </location>
</feature>
<reference evidence="3" key="2">
    <citation type="journal article" date="2022" name="Microbiol. Resour. Announc.">
        <title>Whole-Genome Sequence of Entomortierella parvispora E1425, a Mucoromycotan Fungus Associated with Burkholderiaceae-Related Endosymbiotic Bacteria.</title>
        <authorList>
            <person name="Herlambang A."/>
            <person name="Guo Y."/>
            <person name="Takashima Y."/>
            <person name="Narisawa K."/>
            <person name="Ohta H."/>
            <person name="Nishizawa T."/>
        </authorList>
    </citation>
    <scope>NUCLEOTIDE SEQUENCE</scope>
    <source>
        <strain evidence="3">E1425</strain>
    </source>
</reference>
<accession>A0A9P3LV24</accession>
<feature type="compositionally biased region" description="Polar residues" evidence="1">
    <location>
        <begin position="54"/>
        <end position="74"/>
    </location>
</feature>
<feature type="region of interest" description="Disordered" evidence="1">
    <location>
        <begin position="204"/>
        <end position="235"/>
    </location>
</feature>
<evidence type="ECO:0000313" key="3">
    <source>
        <dbReference type="EMBL" id="GJJ71648.1"/>
    </source>
</evidence>
<dbReference type="Gene3D" id="1.10.443.20">
    <property type="entry name" value="Centromere DNA-binding protein complex CBF3 subunit, domain 2"/>
    <property type="match status" value="1"/>
</dbReference>
<feature type="compositionally biased region" description="Acidic residues" evidence="1">
    <location>
        <begin position="170"/>
        <end position="186"/>
    </location>
</feature>
<dbReference type="InterPro" id="IPR038279">
    <property type="entry name" value="Ndc10_dom2_sf"/>
</dbReference>
<dbReference type="Proteomes" id="UP000827284">
    <property type="component" value="Unassembled WGS sequence"/>
</dbReference>
<feature type="compositionally biased region" description="Basic residues" evidence="1">
    <location>
        <begin position="76"/>
        <end position="90"/>
    </location>
</feature>
<evidence type="ECO:0000259" key="2">
    <source>
        <dbReference type="Pfam" id="PF16787"/>
    </source>
</evidence>
<dbReference type="AlphaFoldDB" id="A0A9P3LV24"/>
<keyword evidence="4" id="KW-1185">Reference proteome</keyword>
<dbReference type="GO" id="GO:0003677">
    <property type="term" value="F:DNA binding"/>
    <property type="evidence" value="ECO:0007669"/>
    <property type="project" value="InterPro"/>
</dbReference>
<evidence type="ECO:0000313" key="4">
    <source>
        <dbReference type="Proteomes" id="UP000827284"/>
    </source>
</evidence>